<evidence type="ECO:0000256" key="1">
    <source>
        <dbReference type="SAM" id="SignalP"/>
    </source>
</evidence>
<proteinExistence type="predicted"/>
<protein>
    <submittedName>
        <fullName evidence="2">Hypothetical_protein</fullName>
    </submittedName>
</protein>
<name>A0ABP1HV79_9EUKA</name>
<evidence type="ECO:0000313" key="3">
    <source>
        <dbReference type="Proteomes" id="UP001642409"/>
    </source>
</evidence>
<gene>
    <name evidence="2" type="ORF">HINF_LOCUS16849</name>
</gene>
<dbReference type="Proteomes" id="UP001642409">
    <property type="component" value="Unassembled WGS sequence"/>
</dbReference>
<keyword evidence="1" id="KW-0732">Signal</keyword>
<sequence length="99" mass="11309">MWFGLLVWCRASCSTMSCLRFTRDSLKLSARSSAVFSRAFPALQASARVLRCSDQNLLAASFDQRTWSFERFFIQLPQLLSSWPSCSWNCARSCQRVLG</sequence>
<reference evidence="2 3" key="1">
    <citation type="submission" date="2024-07" db="EMBL/GenBank/DDBJ databases">
        <authorList>
            <person name="Akdeniz Z."/>
        </authorList>
    </citation>
    <scope>NUCLEOTIDE SEQUENCE [LARGE SCALE GENOMIC DNA]</scope>
</reference>
<feature type="signal peptide" evidence="1">
    <location>
        <begin position="1"/>
        <end position="18"/>
    </location>
</feature>
<dbReference type="EMBL" id="CAXDID020000041">
    <property type="protein sequence ID" value="CAL6000731.1"/>
    <property type="molecule type" value="Genomic_DNA"/>
</dbReference>
<feature type="chain" id="PRO_5046846683" evidence="1">
    <location>
        <begin position="19"/>
        <end position="99"/>
    </location>
</feature>
<evidence type="ECO:0000313" key="2">
    <source>
        <dbReference type="EMBL" id="CAL6000731.1"/>
    </source>
</evidence>
<comment type="caution">
    <text evidence="2">The sequence shown here is derived from an EMBL/GenBank/DDBJ whole genome shotgun (WGS) entry which is preliminary data.</text>
</comment>
<organism evidence="2 3">
    <name type="scientific">Hexamita inflata</name>
    <dbReference type="NCBI Taxonomy" id="28002"/>
    <lineage>
        <taxon>Eukaryota</taxon>
        <taxon>Metamonada</taxon>
        <taxon>Diplomonadida</taxon>
        <taxon>Hexamitidae</taxon>
        <taxon>Hexamitinae</taxon>
        <taxon>Hexamita</taxon>
    </lineage>
</organism>
<keyword evidence="3" id="KW-1185">Reference proteome</keyword>
<accession>A0ABP1HV79</accession>